<protein>
    <submittedName>
        <fullName evidence="1">Uncharacterized protein</fullName>
    </submittedName>
</protein>
<accession>A0A382C4L3</accession>
<gene>
    <name evidence="1" type="ORF">METZ01_LOCUS173860</name>
</gene>
<name>A0A382C4L3_9ZZZZ</name>
<feature type="non-terminal residue" evidence="1">
    <location>
        <position position="1"/>
    </location>
</feature>
<evidence type="ECO:0000313" key="1">
    <source>
        <dbReference type="EMBL" id="SVB21006.1"/>
    </source>
</evidence>
<sequence length="39" mass="4599">INENKKYLIRDSQNKIVNNSGNLKNLIGKIIWKKFKLVN</sequence>
<proteinExistence type="predicted"/>
<dbReference type="EMBL" id="UINC01032785">
    <property type="protein sequence ID" value="SVB21006.1"/>
    <property type="molecule type" value="Genomic_DNA"/>
</dbReference>
<organism evidence="1">
    <name type="scientific">marine metagenome</name>
    <dbReference type="NCBI Taxonomy" id="408172"/>
    <lineage>
        <taxon>unclassified sequences</taxon>
        <taxon>metagenomes</taxon>
        <taxon>ecological metagenomes</taxon>
    </lineage>
</organism>
<dbReference type="AlphaFoldDB" id="A0A382C4L3"/>
<reference evidence="1" key="1">
    <citation type="submission" date="2018-05" db="EMBL/GenBank/DDBJ databases">
        <authorList>
            <person name="Lanie J.A."/>
            <person name="Ng W.-L."/>
            <person name="Kazmierczak K.M."/>
            <person name="Andrzejewski T.M."/>
            <person name="Davidsen T.M."/>
            <person name="Wayne K.J."/>
            <person name="Tettelin H."/>
            <person name="Glass J.I."/>
            <person name="Rusch D."/>
            <person name="Podicherti R."/>
            <person name="Tsui H.-C.T."/>
            <person name="Winkler M.E."/>
        </authorList>
    </citation>
    <scope>NUCLEOTIDE SEQUENCE</scope>
</reference>